<keyword evidence="2" id="KW-0472">Membrane</keyword>
<organism evidence="3 4">
    <name type="scientific">Pseudonocardia alni subsp. carboxydivorans</name>
    <dbReference type="NCBI Taxonomy" id="415010"/>
    <lineage>
        <taxon>Bacteria</taxon>
        <taxon>Bacillati</taxon>
        <taxon>Actinomycetota</taxon>
        <taxon>Actinomycetes</taxon>
        <taxon>Pseudonocardiales</taxon>
        <taxon>Pseudonocardiaceae</taxon>
        <taxon>Pseudonocardia</taxon>
    </lineage>
</organism>
<accession>A0ABU9A9S8</accession>
<keyword evidence="2" id="KW-1133">Transmembrane helix</keyword>
<feature type="region of interest" description="Disordered" evidence="1">
    <location>
        <begin position="1"/>
        <end position="56"/>
    </location>
</feature>
<sequence length="181" mass="19178">MTDDRSSGDDDSPGQPGAPEPPAAPVPPVPVAEQAPKGGEGGKDANDVQNGAPQADIAASEVGTDVAQAAALGRQKRPARSEWAMEREGRQNELHARRDELELKKAVAPWLFVALGTQLGLANAIFLLYCIVNGFKIDPGVMQVWLSAAVVQVLGLVWIVVRYLFSATAAPDGPGRRFDRS</sequence>
<gene>
    <name evidence="3" type="ORF">WG925_03185</name>
</gene>
<evidence type="ECO:0000313" key="4">
    <source>
        <dbReference type="Proteomes" id="UP001367513"/>
    </source>
</evidence>
<keyword evidence="2" id="KW-0812">Transmembrane</keyword>
<proteinExistence type="predicted"/>
<dbReference type="Proteomes" id="UP001367513">
    <property type="component" value="Unassembled WGS sequence"/>
</dbReference>
<keyword evidence="4" id="KW-1185">Reference proteome</keyword>
<evidence type="ECO:0000256" key="1">
    <source>
        <dbReference type="SAM" id="MobiDB-lite"/>
    </source>
</evidence>
<protein>
    <submittedName>
        <fullName evidence="3">Uncharacterized protein</fullName>
    </submittedName>
</protein>
<name>A0ABU9A9S8_PSEA5</name>
<feature type="transmembrane region" description="Helical" evidence="2">
    <location>
        <begin position="144"/>
        <end position="165"/>
    </location>
</feature>
<evidence type="ECO:0000256" key="2">
    <source>
        <dbReference type="SAM" id="Phobius"/>
    </source>
</evidence>
<feature type="transmembrane region" description="Helical" evidence="2">
    <location>
        <begin position="107"/>
        <end position="132"/>
    </location>
</feature>
<dbReference type="EMBL" id="JBBPIX010000001">
    <property type="protein sequence ID" value="MEK6462735.1"/>
    <property type="molecule type" value="Genomic_DNA"/>
</dbReference>
<evidence type="ECO:0000313" key="3">
    <source>
        <dbReference type="EMBL" id="MEK6462735.1"/>
    </source>
</evidence>
<reference evidence="3 4" key="1">
    <citation type="submission" date="2024-03" db="EMBL/GenBank/DDBJ databases">
        <title>Draft genome sequence of Pseudonocardia carboxydivorans JCM 14827.</title>
        <authorList>
            <person name="Duangmal K."/>
        </authorList>
    </citation>
    <scope>NUCLEOTIDE SEQUENCE [LARGE SCALE GENOMIC DNA]</scope>
    <source>
        <strain evidence="3 4">JCM 14827</strain>
    </source>
</reference>
<dbReference type="RefSeq" id="WP_345643057.1">
    <property type="nucleotide sequence ID" value="NZ_BAAAOD010000047.1"/>
</dbReference>
<comment type="caution">
    <text evidence="3">The sequence shown here is derived from an EMBL/GenBank/DDBJ whole genome shotgun (WGS) entry which is preliminary data.</text>
</comment>
<feature type="compositionally biased region" description="Pro residues" evidence="1">
    <location>
        <begin position="16"/>
        <end position="30"/>
    </location>
</feature>